<reference evidence="1" key="1">
    <citation type="submission" date="2021-06" db="EMBL/GenBank/DDBJ databases">
        <authorList>
            <person name="Kallberg Y."/>
            <person name="Tangrot J."/>
            <person name="Rosling A."/>
        </authorList>
    </citation>
    <scope>NUCLEOTIDE SEQUENCE</scope>
    <source>
        <strain evidence="1">28 12/20/2015</strain>
    </source>
</reference>
<accession>A0ACA9KMN4</accession>
<comment type="caution">
    <text evidence="1">The sequence shown here is derived from an EMBL/GenBank/DDBJ whole genome shotgun (WGS) entry which is preliminary data.</text>
</comment>
<proteinExistence type="predicted"/>
<keyword evidence="2" id="KW-1185">Reference proteome</keyword>
<evidence type="ECO:0000313" key="2">
    <source>
        <dbReference type="Proteomes" id="UP000789366"/>
    </source>
</evidence>
<sequence>MRQILEYLDFLVPKGDMDSQSNSGVREYIPDIGEKLRSRVVVVTMLPQIMSTIYLIFCRSSDIVSDRPSAGTSLVRGIFYLVLDLVIPILMFTLLSTFAFIDRQAEEVKEANQTRSVFLQTISHELRTPVHGILASTEFLSSSSLNSAQRALVSAIQNSGVNVIHMADHILRVAESDDLNIMRGITHDTKPFDLYKATVEITDGMELLFETERITFEFDYRIPLHQSVYIGDVGIIKQIIINLLGTVLSLGHPEQVTLTVENQLKEPTEKLFTVEFDIITDYKIQDQSEEGEGSNQTLIDALGGSFEFNKSDFRTPFVIKLDLTLADDDFNPNRNIIPIPHRYVIKEFENMDPRSFLRIGVVRAYDSIVTQKILTFLQEFEMQSFKIVAPEEIPSNDINVVIFDSSETTNEISETICKISLETRILIISITFLLKHLTVCEVAQKVGLDDDYVYVIAKPLTNVKLWNALLSVADAINKGSRSIESATSFEQGSQ</sequence>
<gene>
    <name evidence="1" type="ORF">SPELUC_LOCUS2206</name>
</gene>
<feature type="non-terminal residue" evidence="1">
    <location>
        <position position="494"/>
    </location>
</feature>
<evidence type="ECO:0000313" key="1">
    <source>
        <dbReference type="EMBL" id="CAG8482943.1"/>
    </source>
</evidence>
<dbReference type="EMBL" id="CAJVPW010001393">
    <property type="protein sequence ID" value="CAG8482943.1"/>
    <property type="molecule type" value="Genomic_DNA"/>
</dbReference>
<dbReference type="Proteomes" id="UP000789366">
    <property type="component" value="Unassembled WGS sequence"/>
</dbReference>
<organism evidence="1 2">
    <name type="scientific">Cetraspora pellucida</name>
    <dbReference type="NCBI Taxonomy" id="1433469"/>
    <lineage>
        <taxon>Eukaryota</taxon>
        <taxon>Fungi</taxon>
        <taxon>Fungi incertae sedis</taxon>
        <taxon>Mucoromycota</taxon>
        <taxon>Glomeromycotina</taxon>
        <taxon>Glomeromycetes</taxon>
        <taxon>Diversisporales</taxon>
        <taxon>Gigasporaceae</taxon>
        <taxon>Cetraspora</taxon>
    </lineage>
</organism>
<name>A0ACA9KMN4_9GLOM</name>
<protein>
    <submittedName>
        <fullName evidence="1">11542_t:CDS:1</fullName>
    </submittedName>
</protein>